<feature type="transmembrane region" description="Helical" evidence="1">
    <location>
        <begin position="155"/>
        <end position="180"/>
    </location>
</feature>
<accession>A0A9Q9CHI2</accession>
<gene>
    <name evidence="3" type="ORF">J0J70_03325</name>
</gene>
<feature type="domain" description="VanZ-like" evidence="2">
    <location>
        <begin position="16"/>
        <end position="169"/>
    </location>
</feature>
<reference evidence="3" key="1">
    <citation type="submission" date="2021-03" db="EMBL/GenBank/DDBJ databases">
        <title>Comparative Genomics and Metabolomics in the genus Turicibacter.</title>
        <authorList>
            <person name="Maki J."/>
            <person name="Looft T."/>
        </authorList>
    </citation>
    <scope>NUCLEOTIDE SEQUENCE</scope>
    <source>
        <strain evidence="3">ISU324</strain>
    </source>
</reference>
<evidence type="ECO:0000256" key="1">
    <source>
        <dbReference type="SAM" id="Phobius"/>
    </source>
</evidence>
<dbReference type="Proteomes" id="UP001058072">
    <property type="component" value="Chromosome"/>
</dbReference>
<organism evidence="3 4">
    <name type="scientific">Turicibacter bilis</name>
    <dbReference type="NCBI Taxonomy" id="2735723"/>
    <lineage>
        <taxon>Bacteria</taxon>
        <taxon>Bacillati</taxon>
        <taxon>Bacillota</taxon>
        <taxon>Erysipelotrichia</taxon>
        <taxon>Erysipelotrichales</taxon>
        <taxon>Turicibacteraceae</taxon>
        <taxon>Turicibacter</taxon>
    </lineage>
</organism>
<protein>
    <submittedName>
        <fullName evidence="3">VanZ family protein</fullName>
    </submittedName>
</protein>
<feature type="transmembrane region" description="Helical" evidence="1">
    <location>
        <begin position="9"/>
        <end position="27"/>
    </location>
</feature>
<feature type="transmembrane region" description="Helical" evidence="1">
    <location>
        <begin position="122"/>
        <end position="143"/>
    </location>
</feature>
<dbReference type="NCBIfam" id="NF037970">
    <property type="entry name" value="vanZ_1"/>
    <property type="match status" value="1"/>
</dbReference>
<keyword evidence="1" id="KW-0812">Transmembrane</keyword>
<dbReference type="AlphaFoldDB" id="A0A9Q9CHI2"/>
<dbReference type="RefSeq" id="WP_055241292.1">
    <property type="nucleotide sequence ID" value="NZ_CP071250.1"/>
</dbReference>
<keyword evidence="1" id="KW-1133">Transmembrane helix</keyword>
<sequence>MKREHLKKGLFLLIGLMTIYCFMKLIYSLSAQTGRESGSLSNSLYLFLSQFEFLNNFLRQWDQFVIKVLYKLNLEELYPFIFSTYSNWSFIIRKWAHFGIYMILGILSMGVFTYAFNFYKAFLITFYCGSFFAFTDEIHQLFVEGRTGQINDFEIDVLGLVTGMTFCLFIFVIVNLIQFINKHLSNNNSKQQYSKEKPIIERTPFTLDD</sequence>
<keyword evidence="1" id="KW-0472">Membrane</keyword>
<feature type="transmembrane region" description="Helical" evidence="1">
    <location>
        <begin position="95"/>
        <end position="116"/>
    </location>
</feature>
<dbReference type="InterPro" id="IPR006976">
    <property type="entry name" value="VanZ-like"/>
</dbReference>
<dbReference type="Pfam" id="PF04892">
    <property type="entry name" value="VanZ"/>
    <property type="match status" value="1"/>
</dbReference>
<evidence type="ECO:0000313" key="4">
    <source>
        <dbReference type="Proteomes" id="UP001058072"/>
    </source>
</evidence>
<evidence type="ECO:0000313" key="3">
    <source>
        <dbReference type="EMBL" id="UUF09049.1"/>
    </source>
</evidence>
<evidence type="ECO:0000259" key="2">
    <source>
        <dbReference type="Pfam" id="PF04892"/>
    </source>
</evidence>
<dbReference type="EMBL" id="CP071250">
    <property type="protein sequence ID" value="UUF09049.1"/>
    <property type="molecule type" value="Genomic_DNA"/>
</dbReference>
<name>A0A9Q9CHI2_9FIRM</name>
<proteinExistence type="predicted"/>